<sequence length="330" mass="35933">MPTPLYVLEDVARPCDDVRQKEFTEKVKDIGIVLYDGFSLLAAGMLAEALHIANELQSESSANPFKYRVNLISARGGTVSCSSSMSVLTEQPSAREIDRFDTLFVAGGSGVARASADSDLIELLRRLCAKSVTITAIGNGHMLLSAAGVRQCDRHSMMHDIYAGMSTPTVPEHDPDQALMSSLALLKKDLGSELAVRVADCVGSGAAGSLAGDFQDRYATTLAEKVCSSARWLVQNCAKPISVVDAARMASMSERNFVRLFKREIGVTPSRYLLRARLDLTCKLLVSSELPVDKIARSTGLSNGERLSKLFRKEFSMSPTEFRTNSRRNE</sequence>
<dbReference type="InterPro" id="IPR018060">
    <property type="entry name" value="HTH_AraC"/>
</dbReference>
<dbReference type="InterPro" id="IPR002818">
    <property type="entry name" value="DJ-1/PfpI"/>
</dbReference>
<keyword evidence="2" id="KW-0238">DNA-binding</keyword>
<dbReference type="Pfam" id="PF01965">
    <property type="entry name" value="DJ-1_PfpI"/>
    <property type="match status" value="1"/>
</dbReference>
<dbReference type="RefSeq" id="WP_087039345.1">
    <property type="nucleotide sequence ID" value="NZ_FCOM02000048.1"/>
</dbReference>
<evidence type="ECO:0000256" key="1">
    <source>
        <dbReference type="ARBA" id="ARBA00023015"/>
    </source>
</evidence>
<gene>
    <name evidence="5" type="ORF">AWB74_06672</name>
</gene>
<dbReference type="AlphaFoldDB" id="A0A158KSF3"/>
<keyword evidence="6" id="KW-1185">Reference proteome</keyword>
<dbReference type="InterPro" id="IPR009057">
    <property type="entry name" value="Homeodomain-like_sf"/>
</dbReference>
<evidence type="ECO:0000313" key="5">
    <source>
        <dbReference type="EMBL" id="SAL83663.1"/>
    </source>
</evidence>
<dbReference type="Pfam" id="PF12833">
    <property type="entry name" value="HTH_18"/>
    <property type="match status" value="1"/>
</dbReference>
<dbReference type="InterPro" id="IPR029062">
    <property type="entry name" value="Class_I_gatase-like"/>
</dbReference>
<dbReference type="SMART" id="SM00342">
    <property type="entry name" value="HTH_ARAC"/>
    <property type="match status" value="1"/>
</dbReference>
<evidence type="ECO:0000313" key="6">
    <source>
        <dbReference type="Proteomes" id="UP000055019"/>
    </source>
</evidence>
<accession>A0A158KSF3</accession>
<dbReference type="Gene3D" id="3.40.50.880">
    <property type="match status" value="1"/>
</dbReference>
<protein>
    <submittedName>
        <fullName evidence="5">AraC family transcriptional regulator</fullName>
    </submittedName>
</protein>
<organism evidence="5 6">
    <name type="scientific">Caballeronia arvi</name>
    <dbReference type="NCBI Taxonomy" id="1777135"/>
    <lineage>
        <taxon>Bacteria</taxon>
        <taxon>Pseudomonadati</taxon>
        <taxon>Pseudomonadota</taxon>
        <taxon>Betaproteobacteria</taxon>
        <taxon>Burkholderiales</taxon>
        <taxon>Burkholderiaceae</taxon>
        <taxon>Caballeronia</taxon>
    </lineage>
</organism>
<dbReference type="PROSITE" id="PS00041">
    <property type="entry name" value="HTH_ARAC_FAMILY_1"/>
    <property type="match status" value="1"/>
</dbReference>
<dbReference type="Proteomes" id="UP000055019">
    <property type="component" value="Unassembled WGS sequence"/>
</dbReference>
<dbReference type="Gene3D" id="1.10.10.60">
    <property type="entry name" value="Homeodomain-like"/>
    <property type="match status" value="2"/>
</dbReference>
<reference evidence="5" key="1">
    <citation type="submission" date="2016-01" db="EMBL/GenBank/DDBJ databases">
        <authorList>
            <person name="Peeters C."/>
        </authorList>
    </citation>
    <scope>NUCLEOTIDE SEQUENCE [LARGE SCALE GENOMIC DNA]</scope>
    <source>
        <strain evidence="5">LMG 29317</strain>
    </source>
</reference>
<evidence type="ECO:0000256" key="2">
    <source>
        <dbReference type="ARBA" id="ARBA00023125"/>
    </source>
</evidence>
<keyword evidence="3" id="KW-0804">Transcription</keyword>
<dbReference type="GO" id="GO:0003700">
    <property type="term" value="F:DNA-binding transcription factor activity"/>
    <property type="evidence" value="ECO:0007669"/>
    <property type="project" value="InterPro"/>
</dbReference>
<dbReference type="PROSITE" id="PS01124">
    <property type="entry name" value="HTH_ARAC_FAMILY_2"/>
    <property type="match status" value="1"/>
</dbReference>
<feature type="domain" description="HTH araC/xylS-type" evidence="4">
    <location>
        <begin position="227"/>
        <end position="325"/>
    </location>
</feature>
<dbReference type="EMBL" id="FCOM02000048">
    <property type="protein sequence ID" value="SAL83663.1"/>
    <property type="molecule type" value="Genomic_DNA"/>
</dbReference>
<dbReference type="SUPFAM" id="SSF46689">
    <property type="entry name" value="Homeodomain-like"/>
    <property type="match status" value="2"/>
</dbReference>
<comment type="caution">
    <text evidence="5">The sequence shown here is derived from an EMBL/GenBank/DDBJ whole genome shotgun (WGS) entry which is preliminary data.</text>
</comment>
<dbReference type="InterPro" id="IPR050204">
    <property type="entry name" value="AraC_XylS_family_regulators"/>
</dbReference>
<dbReference type="SUPFAM" id="SSF52317">
    <property type="entry name" value="Class I glutamine amidotransferase-like"/>
    <property type="match status" value="1"/>
</dbReference>
<evidence type="ECO:0000256" key="3">
    <source>
        <dbReference type="ARBA" id="ARBA00023163"/>
    </source>
</evidence>
<keyword evidence="1" id="KW-0805">Transcription regulation</keyword>
<dbReference type="GO" id="GO:0043565">
    <property type="term" value="F:sequence-specific DNA binding"/>
    <property type="evidence" value="ECO:0007669"/>
    <property type="project" value="InterPro"/>
</dbReference>
<dbReference type="OrthoDB" id="6831751at2"/>
<evidence type="ECO:0000259" key="4">
    <source>
        <dbReference type="PROSITE" id="PS01124"/>
    </source>
</evidence>
<dbReference type="PANTHER" id="PTHR46796">
    <property type="entry name" value="HTH-TYPE TRANSCRIPTIONAL ACTIVATOR RHAS-RELATED"/>
    <property type="match status" value="1"/>
</dbReference>
<dbReference type="InterPro" id="IPR018062">
    <property type="entry name" value="HTH_AraC-typ_CS"/>
</dbReference>
<proteinExistence type="predicted"/>
<name>A0A158KSF3_9BURK</name>